<dbReference type="Pfam" id="PF00582">
    <property type="entry name" value="Usp"/>
    <property type="match status" value="1"/>
</dbReference>
<dbReference type="RefSeq" id="WP_139064750.1">
    <property type="nucleotide sequence ID" value="NZ_CP040812.1"/>
</dbReference>
<accession>A0A5B7WY87</accession>
<dbReference type="PANTHER" id="PTHR46268:SF6">
    <property type="entry name" value="UNIVERSAL STRESS PROTEIN UP12"/>
    <property type="match status" value="1"/>
</dbReference>
<name>A0A5B7WY87_9FLAO</name>
<dbReference type="CDD" id="cd00293">
    <property type="entry name" value="USP-like"/>
    <property type="match status" value="1"/>
</dbReference>
<dbReference type="AlphaFoldDB" id="A0A5B7WY87"/>
<dbReference type="PANTHER" id="PTHR46268">
    <property type="entry name" value="STRESS RESPONSE PROTEIN NHAX"/>
    <property type="match status" value="1"/>
</dbReference>
<evidence type="ECO:0000259" key="3">
    <source>
        <dbReference type="Pfam" id="PF00582"/>
    </source>
</evidence>
<dbReference type="PRINTS" id="PR01438">
    <property type="entry name" value="UNVRSLSTRESS"/>
</dbReference>
<dbReference type="InterPro" id="IPR006015">
    <property type="entry name" value="Universal_stress_UspA"/>
</dbReference>
<protein>
    <recommendedName>
        <fullName evidence="2">Universal stress protein</fullName>
    </recommendedName>
</protein>
<dbReference type="Gene3D" id="3.40.50.620">
    <property type="entry name" value="HUPs"/>
    <property type="match status" value="1"/>
</dbReference>
<organism evidence="4 5">
    <name type="scientific">Antarcticibacterium flavum</name>
    <dbReference type="NCBI Taxonomy" id="2058175"/>
    <lineage>
        <taxon>Bacteria</taxon>
        <taxon>Pseudomonadati</taxon>
        <taxon>Bacteroidota</taxon>
        <taxon>Flavobacteriia</taxon>
        <taxon>Flavobacteriales</taxon>
        <taxon>Flavobacteriaceae</taxon>
        <taxon>Antarcticibacterium</taxon>
    </lineage>
</organism>
<sequence length="155" mass="17037">MKKVLIAIDYNPNSQEVAEKGHSLAKTMGAEVCLIHVMAQVAHYGMRYPTFMGYEGYDAGSVDINVANEMREVTKNYLETAANHLNDPGITTHLTEGDAANAILDYAKQWNADLIVIGTHSHSVLEKLFMGTVASKILEKTTIPVYVVPVKKDNT</sequence>
<gene>
    <name evidence="4" type="ORF">FHG64_01480</name>
</gene>
<dbReference type="OrthoDB" id="9788959at2"/>
<evidence type="ECO:0000256" key="1">
    <source>
        <dbReference type="ARBA" id="ARBA00008791"/>
    </source>
</evidence>
<reference evidence="4 5" key="1">
    <citation type="submission" date="2019-06" db="EMBL/GenBank/DDBJ databases">
        <title>Complete genome sequence of Antarcticibacterium flavum KCTC 52984T from an Antarctic marine sediment.</title>
        <authorList>
            <person name="Lee Y.M."/>
            <person name="Shin S.C."/>
        </authorList>
    </citation>
    <scope>NUCLEOTIDE SEQUENCE [LARGE SCALE GENOMIC DNA]</scope>
    <source>
        <strain evidence="4 5">KCTC 52984</strain>
    </source>
</reference>
<dbReference type="InterPro" id="IPR014729">
    <property type="entry name" value="Rossmann-like_a/b/a_fold"/>
</dbReference>
<dbReference type="InterPro" id="IPR006016">
    <property type="entry name" value="UspA"/>
</dbReference>
<comment type="similarity">
    <text evidence="1 2">Belongs to the universal stress protein A family.</text>
</comment>
<comment type="subcellular location">
    <subcellularLocation>
        <location evidence="2">Cytoplasm</location>
    </subcellularLocation>
</comment>
<evidence type="ECO:0000313" key="5">
    <source>
        <dbReference type="Proteomes" id="UP000309016"/>
    </source>
</evidence>
<dbReference type="KEGG" id="afla:FHG64_01480"/>
<keyword evidence="2" id="KW-0963">Cytoplasm</keyword>
<dbReference type="Proteomes" id="UP000309016">
    <property type="component" value="Chromosome"/>
</dbReference>
<proteinExistence type="inferred from homology"/>
<evidence type="ECO:0000313" key="4">
    <source>
        <dbReference type="EMBL" id="QCY68174.1"/>
    </source>
</evidence>
<evidence type="ECO:0000256" key="2">
    <source>
        <dbReference type="PIRNR" id="PIRNR006276"/>
    </source>
</evidence>
<feature type="domain" description="UspA" evidence="3">
    <location>
        <begin position="1"/>
        <end position="149"/>
    </location>
</feature>
<dbReference type="GO" id="GO:0005737">
    <property type="term" value="C:cytoplasm"/>
    <property type="evidence" value="ECO:0007669"/>
    <property type="project" value="UniProtKB-SubCell"/>
</dbReference>
<dbReference type="EMBL" id="CP040812">
    <property type="protein sequence ID" value="QCY68174.1"/>
    <property type="molecule type" value="Genomic_DNA"/>
</dbReference>
<dbReference type="PIRSF" id="PIRSF006276">
    <property type="entry name" value="UspA"/>
    <property type="match status" value="1"/>
</dbReference>
<dbReference type="SUPFAM" id="SSF52402">
    <property type="entry name" value="Adenine nucleotide alpha hydrolases-like"/>
    <property type="match status" value="1"/>
</dbReference>
<keyword evidence="5" id="KW-1185">Reference proteome</keyword>